<name>A0A6P8Y640_THRPL</name>
<evidence type="ECO:0000256" key="2">
    <source>
        <dbReference type="ARBA" id="ARBA00022884"/>
    </source>
</evidence>
<feature type="compositionally biased region" description="Low complexity" evidence="4">
    <location>
        <begin position="853"/>
        <end position="869"/>
    </location>
</feature>
<accession>A0A6P8Y640</accession>
<dbReference type="SUPFAM" id="SSF54928">
    <property type="entry name" value="RNA-binding domain, RBD"/>
    <property type="match status" value="1"/>
</dbReference>
<dbReference type="InterPro" id="IPR036390">
    <property type="entry name" value="WH_DNA-bd_sf"/>
</dbReference>
<reference evidence="7" key="1">
    <citation type="submission" date="2025-08" db="UniProtKB">
        <authorList>
            <consortium name="RefSeq"/>
        </authorList>
    </citation>
    <scope>IDENTIFICATION</scope>
    <source>
        <tissue evidence="7">Total insect</tissue>
    </source>
</reference>
<dbReference type="Pfam" id="PF26088">
    <property type="entry name" value="RRM_LARP4"/>
    <property type="match status" value="1"/>
</dbReference>
<dbReference type="OrthoDB" id="10046764at2759"/>
<feature type="compositionally biased region" description="Basic and acidic residues" evidence="4">
    <location>
        <begin position="637"/>
        <end position="654"/>
    </location>
</feature>
<feature type="compositionally biased region" description="Polar residues" evidence="4">
    <location>
        <begin position="824"/>
        <end position="834"/>
    </location>
</feature>
<feature type="domain" description="HTH La-type RNA-binding" evidence="5">
    <location>
        <begin position="319"/>
        <end position="408"/>
    </location>
</feature>
<dbReference type="InterPro" id="IPR006630">
    <property type="entry name" value="La_HTH"/>
</dbReference>
<sequence length="1187" mass="124516">MPLRTAARASSASTASTTSTTTTTSVTTYQPPTPGSYPSCIMCLAEQAAFLDPNNVYMCSPCPGDTSGAVGNRCYIVHRVTSTSTATACKDEEPAKDAGTVTLFVPNLVPSLVAPPGFEVGLGAARSISLPPLPPDVPVAIACPPGAAGCSLNGLNPHAEVFQSQIVYHTKQHADVATVATVATTTTITTTIPAAASATTTSTAPTTTSTSSPQEGCVYMNGDIAKLPSGAVFSTTPENIPLATSINNTDYSTLNGISADVDTDATDSTEPVDLLECSDGLGDGASTPTHSVANSTASISASGASSNTTSAAVSPHDGSIPLEQLKQLLSSQLEYYFSRENLANDTYLLSQMDNDQYVPIWTVANFNQVKKLTNDIKLITEVLRESPNVQVDEEGQKVRPNHKRCIVILREIPDSTPLEDVKNLFSGENCPRLISCEFAHNSSWYVTFESDEDAQRAYRFLREEVREFQGKPIMARIKAKHMNRLPAPTVGVGVGPVPVGVGVGVGVGVTGQPLGPGGPMKNGYRTPPSGPAAATPGTSTTAPVYDPNAQYQGNQQRYLYNGSPLPGVNYGNQVQIFAFQQQPFYPPSMLHQPWTHAPHSNPPYFEMSNVFSMNGISPQGSYSKPPSRFPIQRNTRNRREPRSGDRSHLSDSGRHHSNLSHHHHLGPAPVVSAVALKNSNATSLKSQHTSVPGPGDLRISQSNSSTVTAPALTTASTTTTSTASQDSSDVVVDEISTRGPTNSRDSSKEPLPPRHRRRRKEEDPPAARGKPSSPLPASTSNTRPGPQFDLEANAFPPLPGFPPLSEAPAAGTNAAKTVAAPDSIVSSVEPSQSHWENRLADVVKGTAKPKGQSSHSSASSASSSSSNSSVTKEKEAGSSSSPRTLTPPPQTSQAGTGVGAPPPQSVAPVSSSSSSSQSHPQPHHNSQTHAPASHTSAQPCVHSGISSSTGSDSALATVAMTPPSSPEKVVPVIKKSCTTADKSTKTEDTLLHSAEERVKETITDTSSSSNKQSGQSMSAAAVVAKSVPTTTNASTMTSTVLTESTSSSNTPPSQSAPSPPPVAGEPVRLSYAQVAQHAKEKMERAAKEKEESVSPASSSTTTTTSVSTSANTVVSRVSAQHSHADRGDSSNSARYSGRGNSSASNSNNSSSNASTRPERSGFRRRDNPPSERSDRSDRVHRFREFLK</sequence>
<organism evidence="7">
    <name type="scientific">Thrips palmi</name>
    <name type="common">Melon thrips</name>
    <dbReference type="NCBI Taxonomy" id="161013"/>
    <lineage>
        <taxon>Eukaryota</taxon>
        <taxon>Metazoa</taxon>
        <taxon>Ecdysozoa</taxon>
        <taxon>Arthropoda</taxon>
        <taxon>Hexapoda</taxon>
        <taxon>Insecta</taxon>
        <taxon>Pterygota</taxon>
        <taxon>Neoptera</taxon>
        <taxon>Paraneoptera</taxon>
        <taxon>Thysanoptera</taxon>
        <taxon>Terebrantia</taxon>
        <taxon>Thripoidea</taxon>
        <taxon>Thripidae</taxon>
        <taxon>Thrips</taxon>
    </lineage>
</organism>
<dbReference type="AlphaFoldDB" id="A0A6P8Y640"/>
<feature type="region of interest" description="Disordered" evidence="4">
    <location>
        <begin position="262"/>
        <end position="315"/>
    </location>
</feature>
<dbReference type="InterPro" id="IPR045180">
    <property type="entry name" value="La_dom_prot"/>
</dbReference>
<feature type="compositionally biased region" description="Basic and acidic residues" evidence="4">
    <location>
        <begin position="982"/>
        <end position="1002"/>
    </location>
</feature>
<dbReference type="CDD" id="cd12430">
    <property type="entry name" value="RRM_LARP4_5_like"/>
    <property type="match status" value="1"/>
</dbReference>
<feature type="compositionally biased region" description="Basic and acidic residues" evidence="4">
    <location>
        <begin position="1077"/>
        <end position="1092"/>
    </location>
</feature>
<feature type="compositionally biased region" description="Basic residues" evidence="4">
    <location>
        <begin position="655"/>
        <end position="665"/>
    </location>
</feature>
<proteinExistence type="predicted"/>
<evidence type="ECO:0000313" key="6">
    <source>
        <dbReference type="Proteomes" id="UP000515158"/>
    </source>
</evidence>
<feature type="region of interest" description="Disordered" evidence="4">
    <location>
        <begin position="1"/>
        <end position="30"/>
    </location>
</feature>
<keyword evidence="1" id="KW-0597">Phosphoprotein</keyword>
<feature type="region of interest" description="Disordered" evidence="4">
    <location>
        <begin position="680"/>
        <end position="1187"/>
    </location>
</feature>
<dbReference type="Gene3D" id="1.10.10.10">
    <property type="entry name" value="Winged helix-like DNA-binding domain superfamily/Winged helix DNA-binding domain"/>
    <property type="match status" value="1"/>
</dbReference>
<feature type="compositionally biased region" description="Low complexity" evidence="4">
    <location>
        <begin position="1"/>
        <end position="28"/>
    </location>
</feature>
<dbReference type="PANTHER" id="PTHR22792:SF131">
    <property type="entry name" value="LA-RELATED PROTEIN LARP4B"/>
    <property type="match status" value="1"/>
</dbReference>
<dbReference type="PROSITE" id="PS50961">
    <property type="entry name" value="HTH_LA"/>
    <property type="match status" value="1"/>
</dbReference>
<keyword evidence="6" id="KW-1185">Reference proteome</keyword>
<feature type="compositionally biased region" description="Low complexity" evidence="4">
    <location>
        <begin position="1093"/>
        <end position="1119"/>
    </location>
</feature>
<feature type="compositionally biased region" description="Low complexity" evidence="4">
    <location>
        <begin position="906"/>
        <end position="924"/>
    </location>
</feature>
<dbReference type="GO" id="GO:0003730">
    <property type="term" value="F:mRNA 3'-UTR binding"/>
    <property type="evidence" value="ECO:0007669"/>
    <property type="project" value="TreeGrafter"/>
</dbReference>
<feature type="compositionally biased region" description="Basic and acidic residues" evidence="4">
    <location>
        <begin position="1156"/>
        <end position="1187"/>
    </location>
</feature>
<dbReference type="GeneID" id="117639976"/>
<feature type="compositionally biased region" description="Polar residues" evidence="4">
    <location>
        <begin position="925"/>
        <end position="938"/>
    </location>
</feature>
<protein>
    <submittedName>
        <fullName evidence="7">La-related protein 4 isoform X1</fullName>
    </submittedName>
</protein>
<dbReference type="CDD" id="cd08031">
    <property type="entry name" value="LARP_4_5_like"/>
    <property type="match status" value="1"/>
</dbReference>
<dbReference type="GO" id="GO:0045727">
    <property type="term" value="P:positive regulation of translation"/>
    <property type="evidence" value="ECO:0007669"/>
    <property type="project" value="TreeGrafter"/>
</dbReference>
<feature type="compositionally biased region" description="Low complexity" evidence="4">
    <location>
        <begin position="943"/>
        <end position="953"/>
    </location>
</feature>
<feature type="compositionally biased region" description="Low complexity" evidence="4">
    <location>
        <begin position="531"/>
        <end position="543"/>
    </location>
</feature>
<dbReference type="InParanoid" id="A0A6P8Y640"/>
<dbReference type="SMART" id="SM00715">
    <property type="entry name" value="LA"/>
    <property type="match status" value="1"/>
</dbReference>
<dbReference type="KEGG" id="tpal:117639976"/>
<feature type="region of interest" description="Disordered" evidence="4">
    <location>
        <begin position="195"/>
        <end position="215"/>
    </location>
</feature>
<dbReference type="GO" id="GO:0010494">
    <property type="term" value="C:cytoplasmic stress granule"/>
    <property type="evidence" value="ECO:0007669"/>
    <property type="project" value="TreeGrafter"/>
</dbReference>
<feature type="compositionally biased region" description="Low complexity" evidence="4">
    <location>
        <begin position="807"/>
        <end position="821"/>
    </location>
</feature>
<feature type="region of interest" description="Disordered" evidence="4">
    <location>
        <begin position="616"/>
        <end position="665"/>
    </location>
</feature>
<evidence type="ECO:0000256" key="1">
    <source>
        <dbReference type="ARBA" id="ARBA00022553"/>
    </source>
</evidence>
<feature type="compositionally biased region" description="Low complexity" evidence="4">
    <location>
        <begin position="293"/>
        <end position="314"/>
    </location>
</feature>
<dbReference type="InterPro" id="IPR035979">
    <property type="entry name" value="RBD_domain_sf"/>
</dbReference>
<evidence type="ECO:0000313" key="7">
    <source>
        <dbReference type="RefSeq" id="XP_034231990.1"/>
    </source>
</evidence>
<dbReference type="Pfam" id="PF05383">
    <property type="entry name" value="La"/>
    <property type="match status" value="1"/>
</dbReference>
<evidence type="ECO:0000256" key="4">
    <source>
        <dbReference type="SAM" id="MobiDB-lite"/>
    </source>
</evidence>
<dbReference type="PANTHER" id="PTHR22792">
    <property type="entry name" value="LUPUS LA PROTEIN-RELATED"/>
    <property type="match status" value="1"/>
</dbReference>
<feature type="compositionally biased region" description="Low complexity" evidence="4">
    <location>
        <begin position="195"/>
        <end position="212"/>
    </location>
</feature>
<dbReference type="SUPFAM" id="SSF46785">
    <property type="entry name" value="Winged helix' DNA-binding domain"/>
    <property type="match status" value="1"/>
</dbReference>
<dbReference type="RefSeq" id="XP_034231990.1">
    <property type="nucleotide sequence ID" value="XM_034376099.1"/>
</dbReference>
<feature type="compositionally biased region" description="Polar residues" evidence="4">
    <location>
        <begin position="775"/>
        <end position="784"/>
    </location>
</feature>
<dbReference type="GO" id="GO:0005829">
    <property type="term" value="C:cytosol"/>
    <property type="evidence" value="ECO:0007669"/>
    <property type="project" value="TreeGrafter"/>
</dbReference>
<feature type="region of interest" description="Disordered" evidence="4">
    <location>
        <begin position="514"/>
        <end position="543"/>
    </location>
</feature>
<dbReference type="InterPro" id="IPR036388">
    <property type="entry name" value="WH-like_DNA-bd_sf"/>
</dbReference>
<evidence type="ECO:0000256" key="3">
    <source>
        <dbReference type="PROSITE-ProRule" id="PRU00332"/>
    </source>
</evidence>
<keyword evidence="2 3" id="KW-0694">RNA-binding</keyword>
<dbReference type="Proteomes" id="UP000515158">
    <property type="component" value="Unplaced"/>
</dbReference>
<feature type="compositionally biased region" description="Polar residues" evidence="4">
    <location>
        <begin position="680"/>
        <end position="690"/>
    </location>
</feature>
<evidence type="ECO:0000259" key="5">
    <source>
        <dbReference type="PROSITE" id="PS50961"/>
    </source>
</evidence>
<dbReference type="CTD" id="23185"/>
<gene>
    <name evidence="7" type="primary">LOC117639976</name>
</gene>
<feature type="compositionally biased region" description="Low complexity" evidence="4">
    <location>
        <begin position="1006"/>
        <end position="1056"/>
    </location>
</feature>
<dbReference type="InterPro" id="IPR058699">
    <property type="entry name" value="RRM_LARP4/4B"/>
</dbReference>
<feature type="compositionally biased region" description="Low complexity" evidence="4">
    <location>
        <begin position="704"/>
        <end position="734"/>
    </location>
</feature>
<feature type="compositionally biased region" description="Low complexity" evidence="4">
    <location>
        <begin position="1129"/>
        <end position="1154"/>
    </location>
</feature>